<sequence length="1009" mass="113719">MENHVDEIKPKAEIEEYIEDGQSRNDVEFKKKEAQLRRKLDLYIAPVMMLLMLISYLDRGNIGFAATQGMSDDIGLKGNQLNTAVSIFYIFYVLAEFPTSIFVKRLQFNRVIPVITFCWGLVCLCMGFIQNFAGLCVCRLLLGFFEGCLFPSMTLLLANWYKREELAQRISYLFIASALSGAFGGLIAFGILYMDGVADYPGWRWLYILEGLITLVWAAMCVFLVPKNYQTAYFLDDKDKKIMAVRAEMSESYSGGDGHYKMKDVKLAWKDIKTWLHGFSQIAVVTILYGFGTFLPIILKNGFNYSTKQAQYLVIPVNLWGAIVYAVGAVISDKYHKRFMVMVVCAPIGIAGYAILLTTVPVGVQYFATYLIATACFLCTGGNIAWLSGNVAPDGKRAASLGTQLTLTNIGGIISGQIYASNSAPEFTLGHSWSLGSLSFAFIVFNILRIIYKRREAWKERARAEGIVVPPEEFTDHANPPLENKTLFQSFEWYLPAPSTTHSHPSSSHYSLLTILLPHLSALGISHIWLPPGCKATSVHDNGYGIYDLWDLGEFDAKKNGKGVRTKWGSREELEEFCAKAREYGIGVLWDAVLNHKAAADGKEASWGVKVDSNDRTKHISKPYELETWTKFTFPGRGTKHSEMKYDWTHFSGVDYDSRKKEHGVFKFVGHGKRSEWASDVSKELGNYDYLMFADLDHSHPSVRSDILRWGSWISSTLNLSGMRLDAIKHYSLSFLADFLSHLDANAPKGKEMFFVGEYWDTDSETLERIIKQFHGRLNLFDVQLVYTFCDFSKDRKWDLRTVFDGSLVQKNPAHAVTFVANHDTQETQSLAAPVDEWFIPLAYCLILLRDNGGTPCVFWGDIFGNHGPRPRLPACGGKLARLIAARKHFAYGPQRDYLDEEDCIGWTRLGRKSKSSGAGLAVILTNSWDRKYKKMFVGHRHAGEKWRDVLGWEDREVTIDSRGFGIFPVGHRSAGVWTDEKSPDFEKVSTFTFPRMGNTASRVPSSSG</sequence>
<comment type="subcellular location">
    <subcellularLocation>
        <location evidence="1">Membrane</location>
        <topology evidence="1">Multi-pass membrane protein</topology>
    </subcellularLocation>
</comment>
<dbReference type="Gene3D" id="2.60.40.1180">
    <property type="entry name" value="Golgi alpha-mannosidase II"/>
    <property type="match status" value="1"/>
</dbReference>
<dbReference type="PANTHER" id="PTHR43791:SF24">
    <property type="entry name" value="NICOTINIC ACID PLASMA MEMBRANE TRANSPORTER"/>
    <property type="match status" value="1"/>
</dbReference>
<dbReference type="HOGENOM" id="CLU_298112_0_0_1"/>
<dbReference type="NCBIfam" id="NF006968">
    <property type="entry name" value="PRK09441.1-1"/>
    <property type="match status" value="1"/>
</dbReference>
<feature type="transmembrane region" description="Helical" evidence="6">
    <location>
        <begin position="141"/>
        <end position="160"/>
    </location>
</feature>
<accession>A0A0D2IS40</accession>
<dbReference type="InterPro" id="IPR013780">
    <property type="entry name" value="Glyco_hydro_b"/>
</dbReference>
<protein>
    <recommendedName>
        <fullName evidence="7">Major facilitator superfamily (MFS) profile domain-containing protein</fullName>
    </recommendedName>
</protein>
<feature type="transmembrane region" description="Helical" evidence="6">
    <location>
        <begin position="366"/>
        <end position="386"/>
    </location>
</feature>
<proteinExistence type="predicted"/>
<dbReference type="CDD" id="cd11318">
    <property type="entry name" value="AmyAc_bac_fung_AmyA"/>
    <property type="match status" value="1"/>
</dbReference>
<dbReference type="CDD" id="cd17327">
    <property type="entry name" value="MFS_FEN2_like"/>
    <property type="match status" value="1"/>
</dbReference>
<dbReference type="Gene3D" id="1.20.1250.20">
    <property type="entry name" value="MFS general substrate transporter like domains"/>
    <property type="match status" value="2"/>
</dbReference>
<dbReference type="PROSITE" id="PS50850">
    <property type="entry name" value="MFS"/>
    <property type="match status" value="1"/>
</dbReference>
<evidence type="ECO:0000256" key="2">
    <source>
        <dbReference type="ARBA" id="ARBA00022448"/>
    </source>
</evidence>
<feature type="transmembrane region" description="Helical" evidence="6">
    <location>
        <begin position="205"/>
        <end position="225"/>
    </location>
</feature>
<dbReference type="FunFam" id="1.20.1250.20:FF:000057">
    <property type="entry name" value="MFS general substrate transporter"/>
    <property type="match status" value="1"/>
</dbReference>
<dbReference type="AlphaFoldDB" id="A0A0D2IS40"/>
<organism evidence="8 9">
    <name type="scientific">Rhinocladiella mackenziei CBS 650.93</name>
    <dbReference type="NCBI Taxonomy" id="1442369"/>
    <lineage>
        <taxon>Eukaryota</taxon>
        <taxon>Fungi</taxon>
        <taxon>Dikarya</taxon>
        <taxon>Ascomycota</taxon>
        <taxon>Pezizomycotina</taxon>
        <taxon>Eurotiomycetes</taxon>
        <taxon>Chaetothyriomycetidae</taxon>
        <taxon>Chaetothyriales</taxon>
        <taxon>Herpotrichiellaceae</taxon>
        <taxon>Rhinocladiella</taxon>
    </lineage>
</organism>
<evidence type="ECO:0000313" key="8">
    <source>
        <dbReference type="EMBL" id="KIW99509.1"/>
    </source>
</evidence>
<evidence type="ECO:0000259" key="7">
    <source>
        <dbReference type="PROSITE" id="PS50850"/>
    </source>
</evidence>
<feature type="transmembrane region" description="Helical" evidence="6">
    <location>
        <begin position="81"/>
        <end position="99"/>
    </location>
</feature>
<evidence type="ECO:0000256" key="4">
    <source>
        <dbReference type="ARBA" id="ARBA00022989"/>
    </source>
</evidence>
<dbReference type="EMBL" id="KN847486">
    <property type="protein sequence ID" value="KIW99509.1"/>
    <property type="molecule type" value="Genomic_DNA"/>
</dbReference>
<evidence type="ECO:0000256" key="1">
    <source>
        <dbReference type="ARBA" id="ARBA00004141"/>
    </source>
</evidence>
<feature type="transmembrane region" description="Helical" evidence="6">
    <location>
        <begin position="510"/>
        <end position="530"/>
    </location>
</feature>
<feature type="transmembrane region" description="Helical" evidence="6">
    <location>
        <begin position="432"/>
        <end position="452"/>
    </location>
</feature>
<feature type="transmembrane region" description="Helical" evidence="6">
    <location>
        <begin position="172"/>
        <end position="193"/>
    </location>
</feature>
<keyword evidence="4 6" id="KW-1133">Transmembrane helix</keyword>
<evidence type="ECO:0000256" key="3">
    <source>
        <dbReference type="ARBA" id="ARBA00022692"/>
    </source>
</evidence>
<reference evidence="8 9" key="1">
    <citation type="submission" date="2015-01" db="EMBL/GenBank/DDBJ databases">
        <title>The Genome Sequence of Rhinocladiella mackenzie CBS 650.93.</title>
        <authorList>
            <consortium name="The Broad Institute Genomics Platform"/>
            <person name="Cuomo C."/>
            <person name="de Hoog S."/>
            <person name="Gorbushina A."/>
            <person name="Stielow B."/>
            <person name="Teixiera M."/>
            <person name="Abouelleil A."/>
            <person name="Chapman S.B."/>
            <person name="Priest M."/>
            <person name="Young S.K."/>
            <person name="Wortman J."/>
            <person name="Nusbaum C."/>
            <person name="Birren B."/>
        </authorList>
    </citation>
    <scope>NUCLEOTIDE SEQUENCE [LARGE SCALE GENOMIC DNA]</scope>
    <source>
        <strain evidence="8 9">CBS 650.93</strain>
    </source>
</reference>
<dbReference type="RefSeq" id="XP_013266646.1">
    <property type="nucleotide sequence ID" value="XM_013411192.1"/>
</dbReference>
<feature type="transmembrane region" description="Helical" evidence="6">
    <location>
        <begin position="111"/>
        <end position="129"/>
    </location>
</feature>
<evidence type="ECO:0000256" key="5">
    <source>
        <dbReference type="ARBA" id="ARBA00023136"/>
    </source>
</evidence>
<dbReference type="SUPFAM" id="SSF51445">
    <property type="entry name" value="(Trans)glycosidases"/>
    <property type="match status" value="1"/>
</dbReference>
<dbReference type="GO" id="GO:0016020">
    <property type="term" value="C:membrane"/>
    <property type="evidence" value="ECO:0007669"/>
    <property type="project" value="UniProtKB-SubCell"/>
</dbReference>
<feature type="transmembrane region" description="Helical" evidence="6">
    <location>
        <begin position="40"/>
        <end position="57"/>
    </location>
</feature>
<dbReference type="SUPFAM" id="SSF103473">
    <property type="entry name" value="MFS general substrate transporter"/>
    <property type="match status" value="1"/>
</dbReference>
<gene>
    <name evidence="8" type="ORF">Z518_11248</name>
</gene>
<dbReference type="Proteomes" id="UP000053617">
    <property type="component" value="Unassembled WGS sequence"/>
</dbReference>
<keyword evidence="3 6" id="KW-0812">Transmembrane</keyword>
<dbReference type="VEuPathDB" id="FungiDB:Z518_11248"/>
<dbReference type="SUPFAM" id="SSF51011">
    <property type="entry name" value="Glycosyl hydrolase domain"/>
    <property type="match status" value="1"/>
</dbReference>
<dbReference type="GO" id="GO:0005975">
    <property type="term" value="P:carbohydrate metabolic process"/>
    <property type="evidence" value="ECO:0007669"/>
    <property type="project" value="InterPro"/>
</dbReference>
<dbReference type="InterPro" id="IPR036259">
    <property type="entry name" value="MFS_trans_sf"/>
</dbReference>
<dbReference type="InterPro" id="IPR006047">
    <property type="entry name" value="GH13_cat_dom"/>
</dbReference>
<dbReference type="NCBIfam" id="NF006969">
    <property type="entry name" value="PRK09441.1-2"/>
    <property type="match status" value="1"/>
</dbReference>
<dbReference type="Pfam" id="PF07690">
    <property type="entry name" value="MFS_1"/>
    <property type="match status" value="1"/>
</dbReference>
<keyword evidence="5 6" id="KW-0472">Membrane</keyword>
<dbReference type="InterPro" id="IPR011701">
    <property type="entry name" value="MFS"/>
</dbReference>
<keyword evidence="9" id="KW-1185">Reference proteome</keyword>
<keyword evidence="2" id="KW-0813">Transport</keyword>
<dbReference type="InterPro" id="IPR017853">
    <property type="entry name" value="GH"/>
</dbReference>
<dbReference type="InterPro" id="IPR020846">
    <property type="entry name" value="MFS_dom"/>
</dbReference>
<dbReference type="Gene3D" id="2.40.30.140">
    <property type="match status" value="1"/>
</dbReference>
<feature type="transmembrane region" description="Helical" evidence="6">
    <location>
        <begin position="339"/>
        <end position="360"/>
    </location>
</feature>
<evidence type="ECO:0000313" key="9">
    <source>
        <dbReference type="Proteomes" id="UP000053617"/>
    </source>
</evidence>
<feature type="domain" description="Major facilitator superfamily (MFS) profile" evidence="7">
    <location>
        <begin position="44"/>
        <end position="457"/>
    </location>
</feature>
<dbReference type="GO" id="GO:0022857">
    <property type="term" value="F:transmembrane transporter activity"/>
    <property type="evidence" value="ECO:0007669"/>
    <property type="project" value="InterPro"/>
</dbReference>
<feature type="transmembrane region" description="Helical" evidence="6">
    <location>
        <begin position="275"/>
        <end position="298"/>
    </location>
</feature>
<feature type="transmembrane region" description="Helical" evidence="6">
    <location>
        <begin position="310"/>
        <end position="332"/>
    </location>
</feature>
<evidence type="ECO:0000256" key="6">
    <source>
        <dbReference type="SAM" id="Phobius"/>
    </source>
</evidence>
<dbReference type="FunFam" id="1.20.1250.20:FF:000013">
    <property type="entry name" value="MFS general substrate transporter"/>
    <property type="match status" value="1"/>
</dbReference>
<feature type="transmembrane region" description="Helical" evidence="6">
    <location>
        <begin position="398"/>
        <end position="420"/>
    </location>
</feature>
<dbReference type="OrthoDB" id="2962993at2759"/>
<dbReference type="GeneID" id="25299319"/>
<dbReference type="Pfam" id="PF00128">
    <property type="entry name" value="Alpha-amylase"/>
    <property type="match status" value="1"/>
</dbReference>
<name>A0A0D2IS40_9EURO</name>
<dbReference type="Gene3D" id="3.20.20.80">
    <property type="entry name" value="Glycosidases"/>
    <property type="match status" value="1"/>
</dbReference>
<dbReference type="PANTHER" id="PTHR43791">
    <property type="entry name" value="PERMEASE-RELATED"/>
    <property type="match status" value="1"/>
</dbReference>
<dbReference type="SMART" id="SM00642">
    <property type="entry name" value="Aamy"/>
    <property type="match status" value="1"/>
</dbReference>